<gene>
    <name evidence="3" type="ORF">SAMN04488103_10790</name>
</gene>
<dbReference type="Gene3D" id="3.40.190.100">
    <property type="entry name" value="Glycine betaine-binding periplasmic protein, domain 2"/>
    <property type="match status" value="1"/>
</dbReference>
<dbReference type="AlphaFoldDB" id="A0A1H8IZF8"/>
<organism evidence="3 4">
    <name type="scientific">Gemmobacter aquatilis</name>
    <dbReference type="NCBI Taxonomy" id="933059"/>
    <lineage>
        <taxon>Bacteria</taxon>
        <taxon>Pseudomonadati</taxon>
        <taxon>Pseudomonadota</taxon>
        <taxon>Alphaproteobacteria</taxon>
        <taxon>Rhodobacterales</taxon>
        <taxon>Paracoccaceae</taxon>
        <taxon>Gemmobacter</taxon>
    </lineage>
</organism>
<feature type="chain" id="PRO_5011777695" evidence="1">
    <location>
        <begin position="22"/>
        <end position="312"/>
    </location>
</feature>
<evidence type="ECO:0000313" key="3">
    <source>
        <dbReference type="EMBL" id="SEN73862.1"/>
    </source>
</evidence>
<dbReference type="OrthoDB" id="9787902at2"/>
<reference evidence="3 4" key="1">
    <citation type="submission" date="2016-10" db="EMBL/GenBank/DDBJ databases">
        <authorList>
            <person name="de Groot N.N."/>
        </authorList>
    </citation>
    <scope>NUCLEOTIDE SEQUENCE [LARGE SCALE GENOMIC DNA]</scope>
    <source>
        <strain evidence="3 4">DSM 3857</strain>
    </source>
</reference>
<dbReference type="GO" id="GO:0022857">
    <property type="term" value="F:transmembrane transporter activity"/>
    <property type="evidence" value="ECO:0007669"/>
    <property type="project" value="InterPro"/>
</dbReference>
<dbReference type="STRING" id="933059.SAMN04488103_10790"/>
<dbReference type="NCBIfam" id="TIGR03414">
    <property type="entry name" value="ABC_choline_bnd"/>
    <property type="match status" value="1"/>
</dbReference>
<evidence type="ECO:0000313" key="4">
    <source>
        <dbReference type="Proteomes" id="UP000198761"/>
    </source>
</evidence>
<sequence>MTRTRIALALATALLPLAAQADDAAQCGAVRLFDPGWTDINATNAVATTLLSALGYTPEVKTLSVIVGYEAMKAGEIDAFLGNWMPAQQKFIDDLNAAKAVEVLGQNLEGAKFTLAVTSAAGQMGVKDFKDLAPLGEAFDRKIHGIEAGAPANESIQKMIDANDFGLGDWELVASSEQGMLAQVARGQDSDAPVVFLAWAPHPMNTRFDLTYLAGGDAYFGPDYGGADVYTLARSGWSGACPNAAQLLRNLVFTIEAESTIMGGILDDGQTPDESAKAWLKANPATLERWLTGVTTLDSAPALPAAQAALGL</sequence>
<evidence type="ECO:0000256" key="1">
    <source>
        <dbReference type="SAM" id="SignalP"/>
    </source>
</evidence>
<proteinExistence type="predicted"/>
<dbReference type="CDD" id="cd13640">
    <property type="entry name" value="PBP2_ChoX"/>
    <property type="match status" value="1"/>
</dbReference>
<dbReference type="InterPro" id="IPR007210">
    <property type="entry name" value="ABC_Gly_betaine_transp_sub-bd"/>
</dbReference>
<dbReference type="GO" id="GO:0043190">
    <property type="term" value="C:ATP-binding cassette (ABC) transporter complex"/>
    <property type="evidence" value="ECO:0007669"/>
    <property type="project" value="InterPro"/>
</dbReference>
<accession>A0A1H8IZF8</accession>
<dbReference type="RefSeq" id="WP_091302036.1">
    <property type="nucleotide sequence ID" value="NZ_FOCE01000007.1"/>
</dbReference>
<protein>
    <submittedName>
        <fullName evidence="3">Glycine betaine/proline transport system substrate-binding protein</fullName>
    </submittedName>
</protein>
<feature type="domain" description="ABC-type glycine betaine transport system substrate-binding" evidence="2">
    <location>
        <begin position="30"/>
        <end position="281"/>
    </location>
</feature>
<dbReference type="InterPro" id="IPR017783">
    <property type="entry name" value="ABC_choline_sub-bd"/>
</dbReference>
<name>A0A1H8IZF8_9RHOB</name>
<dbReference type="SUPFAM" id="SSF53850">
    <property type="entry name" value="Periplasmic binding protein-like II"/>
    <property type="match status" value="1"/>
</dbReference>
<dbReference type="Proteomes" id="UP000198761">
    <property type="component" value="Unassembled WGS sequence"/>
</dbReference>
<dbReference type="GO" id="GO:0033265">
    <property type="term" value="F:choline binding"/>
    <property type="evidence" value="ECO:0007669"/>
    <property type="project" value="InterPro"/>
</dbReference>
<dbReference type="EMBL" id="FOCE01000007">
    <property type="protein sequence ID" value="SEN73862.1"/>
    <property type="molecule type" value="Genomic_DNA"/>
</dbReference>
<dbReference type="Pfam" id="PF04069">
    <property type="entry name" value="OpuAC"/>
    <property type="match status" value="1"/>
</dbReference>
<dbReference type="Gene3D" id="3.40.190.10">
    <property type="entry name" value="Periplasmic binding protein-like II"/>
    <property type="match status" value="1"/>
</dbReference>
<feature type="signal peptide" evidence="1">
    <location>
        <begin position="1"/>
        <end position="21"/>
    </location>
</feature>
<keyword evidence="1" id="KW-0732">Signal</keyword>
<dbReference type="GO" id="GO:0015871">
    <property type="term" value="P:choline transport"/>
    <property type="evidence" value="ECO:0007669"/>
    <property type="project" value="InterPro"/>
</dbReference>
<keyword evidence="4" id="KW-1185">Reference proteome</keyword>
<evidence type="ECO:0000259" key="2">
    <source>
        <dbReference type="Pfam" id="PF04069"/>
    </source>
</evidence>
<dbReference type="GO" id="GO:0042597">
    <property type="term" value="C:periplasmic space"/>
    <property type="evidence" value="ECO:0007669"/>
    <property type="project" value="InterPro"/>
</dbReference>